<name>A0A2A6C3M9_PRIPA</name>
<dbReference type="Proteomes" id="UP000005239">
    <property type="component" value="Unassembled WGS sequence"/>
</dbReference>
<reference evidence="7" key="2">
    <citation type="submission" date="2022-06" db="UniProtKB">
        <authorList>
            <consortium name="EnsemblMetazoa"/>
        </authorList>
    </citation>
    <scope>IDENTIFICATION</scope>
    <source>
        <strain evidence="7">PS312</strain>
    </source>
</reference>
<evidence type="ECO:0000313" key="8">
    <source>
        <dbReference type="Proteomes" id="UP000005239"/>
    </source>
</evidence>
<evidence type="ECO:0000256" key="1">
    <source>
        <dbReference type="ARBA" id="ARBA00009995"/>
    </source>
</evidence>
<keyword evidence="8" id="KW-1185">Reference proteome</keyword>
<keyword evidence="4" id="KW-0808">Transferase</keyword>
<comment type="similarity">
    <text evidence="1">Belongs to the UDP-glycosyltransferase family.</text>
</comment>
<accession>A0A8R1YAG8</accession>
<comment type="catalytic activity">
    <reaction evidence="6">
        <text>glucuronate acceptor + UDP-alpha-D-glucuronate = acceptor beta-D-glucuronoside + UDP + H(+)</text>
        <dbReference type="Rhea" id="RHEA:21032"/>
        <dbReference type="ChEBI" id="CHEBI:15378"/>
        <dbReference type="ChEBI" id="CHEBI:58052"/>
        <dbReference type="ChEBI" id="CHEBI:58223"/>
        <dbReference type="ChEBI" id="CHEBI:132367"/>
        <dbReference type="ChEBI" id="CHEBI:132368"/>
        <dbReference type="EC" id="2.4.1.17"/>
    </reaction>
</comment>
<evidence type="ECO:0000256" key="4">
    <source>
        <dbReference type="ARBA" id="ARBA00022679"/>
    </source>
</evidence>
<organism evidence="7 8">
    <name type="scientific">Pristionchus pacificus</name>
    <name type="common">Parasitic nematode worm</name>
    <dbReference type="NCBI Taxonomy" id="54126"/>
    <lineage>
        <taxon>Eukaryota</taxon>
        <taxon>Metazoa</taxon>
        <taxon>Ecdysozoa</taxon>
        <taxon>Nematoda</taxon>
        <taxon>Chromadorea</taxon>
        <taxon>Rhabditida</taxon>
        <taxon>Rhabditina</taxon>
        <taxon>Diplogasteromorpha</taxon>
        <taxon>Diplogasteroidea</taxon>
        <taxon>Neodiplogasteridae</taxon>
        <taxon>Pristionchus</taxon>
    </lineage>
</organism>
<dbReference type="PANTHER" id="PTHR48043:SF23">
    <property type="entry name" value="UDP-GLUCURONOSYLTRANSFERASE"/>
    <property type="match status" value="1"/>
</dbReference>
<evidence type="ECO:0000256" key="3">
    <source>
        <dbReference type="ARBA" id="ARBA00022676"/>
    </source>
</evidence>
<protein>
    <recommendedName>
        <fullName evidence="2">glucuronosyltransferase</fullName>
        <ecNumber evidence="2">2.4.1.17</ecNumber>
    </recommendedName>
</protein>
<gene>
    <name evidence="7" type="primary">WBGene00101787</name>
</gene>
<dbReference type="EnsemblMetazoa" id="PPA12233.1">
    <property type="protein sequence ID" value="PPA12233.1"/>
    <property type="gene ID" value="WBGene00101787"/>
</dbReference>
<reference evidence="8" key="1">
    <citation type="journal article" date="2008" name="Nat. Genet.">
        <title>The Pristionchus pacificus genome provides a unique perspective on nematode lifestyle and parasitism.</title>
        <authorList>
            <person name="Dieterich C."/>
            <person name="Clifton S.W."/>
            <person name="Schuster L.N."/>
            <person name="Chinwalla A."/>
            <person name="Delehaunty K."/>
            <person name="Dinkelacker I."/>
            <person name="Fulton L."/>
            <person name="Fulton R."/>
            <person name="Godfrey J."/>
            <person name="Minx P."/>
            <person name="Mitreva M."/>
            <person name="Roeseler W."/>
            <person name="Tian H."/>
            <person name="Witte H."/>
            <person name="Yang S.P."/>
            <person name="Wilson R.K."/>
            <person name="Sommer R.J."/>
        </authorList>
    </citation>
    <scope>NUCLEOTIDE SEQUENCE [LARGE SCALE GENOMIC DNA]</scope>
    <source>
        <strain evidence="8">PS312</strain>
    </source>
</reference>
<dbReference type="GO" id="GO:0015020">
    <property type="term" value="F:glucuronosyltransferase activity"/>
    <property type="evidence" value="ECO:0007669"/>
    <property type="project" value="UniProtKB-EC"/>
</dbReference>
<proteinExistence type="inferred from homology"/>
<dbReference type="CDD" id="cd03784">
    <property type="entry name" value="GT1_Gtf-like"/>
    <property type="match status" value="1"/>
</dbReference>
<evidence type="ECO:0000256" key="6">
    <source>
        <dbReference type="ARBA" id="ARBA00047475"/>
    </source>
</evidence>
<sequence length="738" mass="83800">MSDCALFAFVNEYPIFPVVILVCNIVAFVPFFSLLYIAQIAPLHNNCRYILCVWTMSFGVVYLLNIGSAILNFQNETGYMPLNMFDPKIRFLLYQVHVMSTTFCSTFEIALSIERIVAITYPRRYHFSDTAWNYLLELFARVKEAYEMSRAMIPAYATSFLLKLTCTILSTIIAASVFFALRDDHGYFLGYLEAYYFIMNAGNGSFALSILLLKHTQLRKQTLRKFRSIFGMKSPHKRNKYAQNEMDINYSSAIKFLVYNPLFGRSHVNFMGKISDVLVDAGHEVVMIAPVIDYNVPNVGSTKVQKVIKIPPSLFSIRYSEIAADEASSNLWRGKTFPSALEAIKLLYKVWVDQCNATLNHPGLLDSLKEEKFDAAFSEPMDKCGYGIFHHLGIKNIAATLSIAAFEGSFDLTGLPSFPSYVPVGNTLSLGFGKVFIPMMSQGVELLLKERFGNDFPDMNELLSETSLWFMNNEPLIEFPRPMIHKIIDIGGISVSTGYSQLNKTWSDILDLRPQTVLLSFGTVAKSFLMPENYKSTIREVKFPDVTFIWKYEKPEDKISDGIPNLIETTWVPQNDMLYDPRLSLFITHCGQGSATEATTAGIPLIVIPVLADQNRNAATGIVLEKEALEHQDELETTIKEALTNNMYRDNARAVGEMIRNRPFSPRETFVQNMEFLARYGPLRMLDHYGKELNFFQYYLVDVTAFILAVLTVLLIVVFKLAKFVLSVFFRSAKTKRD</sequence>
<keyword evidence="5" id="KW-0732">Signal</keyword>
<dbReference type="Gene3D" id="3.40.50.2000">
    <property type="entry name" value="Glycogen Phosphorylase B"/>
    <property type="match status" value="2"/>
</dbReference>
<accession>A0A2A6C3M9</accession>
<dbReference type="InterPro" id="IPR002213">
    <property type="entry name" value="UDP_glucos_trans"/>
</dbReference>
<dbReference type="AlphaFoldDB" id="A0A2A6C3M9"/>
<evidence type="ECO:0000256" key="5">
    <source>
        <dbReference type="ARBA" id="ARBA00022729"/>
    </source>
</evidence>
<keyword evidence="3" id="KW-0328">Glycosyltransferase</keyword>
<dbReference type="InterPro" id="IPR050271">
    <property type="entry name" value="UDP-glycosyltransferase"/>
</dbReference>
<dbReference type="OrthoDB" id="5835829at2759"/>
<dbReference type="SUPFAM" id="SSF53756">
    <property type="entry name" value="UDP-Glycosyltransferase/glycogen phosphorylase"/>
    <property type="match status" value="1"/>
</dbReference>
<dbReference type="GO" id="GO:0008194">
    <property type="term" value="F:UDP-glycosyltransferase activity"/>
    <property type="evidence" value="ECO:0000318"/>
    <property type="project" value="GO_Central"/>
</dbReference>
<evidence type="ECO:0000256" key="2">
    <source>
        <dbReference type="ARBA" id="ARBA00012544"/>
    </source>
</evidence>
<dbReference type="EC" id="2.4.1.17" evidence="2"/>
<dbReference type="FunFam" id="3.40.50.2000:FF:000201">
    <property type="entry name" value="UDP-glucuronosyltransferase"/>
    <property type="match status" value="1"/>
</dbReference>
<dbReference type="Pfam" id="PF00201">
    <property type="entry name" value="UDPGT"/>
    <property type="match status" value="1"/>
</dbReference>
<dbReference type="PANTHER" id="PTHR48043">
    <property type="entry name" value="EG:EG0003.4 PROTEIN-RELATED"/>
    <property type="match status" value="1"/>
</dbReference>
<evidence type="ECO:0000313" key="7">
    <source>
        <dbReference type="EnsemblMetazoa" id="PPA12233.1"/>
    </source>
</evidence>